<dbReference type="InterPro" id="IPR007353">
    <property type="entry name" value="DUF421"/>
</dbReference>
<comment type="similarity">
    <text evidence="2">Belongs to the UPF0702 family.</text>
</comment>
<gene>
    <name evidence="9" type="ORF">FPZ43_03485</name>
</gene>
<dbReference type="GO" id="GO:0005886">
    <property type="term" value="C:plasma membrane"/>
    <property type="evidence" value="ECO:0007669"/>
    <property type="project" value="UniProtKB-SubCell"/>
</dbReference>
<dbReference type="Gene3D" id="3.30.240.20">
    <property type="entry name" value="bsu07140 like domains"/>
    <property type="match status" value="1"/>
</dbReference>
<dbReference type="EMBL" id="VOEJ01000001">
    <property type="protein sequence ID" value="TWR31548.1"/>
    <property type="molecule type" value="Genomic_DNA"/>
</dbReference>
<dbReference type="OrthoDB" id="6538282at2"/>
<dbReference type="RefSeq" id="WP_146380445.1">
    <property type="nucleotide sequence ID" value="NZ_VOEJ01000001.1"/>
</dbReference>
<proteinExistence type="inferred from homology"/>
<sequence>MKKEEIHLDDWQRILFGVAPPEFLVEVLIRTVITYLILLVIVRWLGKRMSGQLTIMEMAVMLTLGAIVSVAMQVPDRGILLSAVVLLCTLAFQRGLGWLGYKNNVIENITQGTLNILVIDGKLQLNEMEKCRISKQQLFAHLRSKEIYQLGKVKRVYLEAGGLFSIFPASPPQPGLSLLPPDDTELMEALPKEVLVACINCGYVQASEDKKNCHDCGQNNWIPAIN</sequence>
<dbReference type="Proteomes" id="UP000320042">
    <property type="component" value="Unassembled WGS sequence"/>
</dbReference>
<feature type="transmembrane region" description="Helical" evidence="7">
    <location>
        <begin position="78"/>
        <end position="101"/>
    </location>
</feature>
<keyword evidence="10" id="KW-1185">Reference proteome</keyword>
<reference evidence="9 10" key="1">
    <citation type="submission" date="2019-07" db="EMBL/GenBank/DDBJ databases">
        <authorList>
            <person name="Kim J."/>
        </authorList>
    </citation>
    <scope>NUCLEOTIDE SEQUENCE [LARGE SCALE GENOMIC DNA]</scope>
    <source>
        <strain evidence="10">dk17</strain>
    </source>
</reference>
<evidence type="ECO:0000256" key="2">
    <source>
        <dbReference type="ARBA" id="ARBA00006448"/>
    </source>
</evidence>
<dbReference type="InterPro" id="IPR023090">
    <property type="entry name" value="UPF0702_alpha/beta_dom_sf"/>
</dbReference>
<keyword evidence="3" id="KW-1003">Cell membrane</keyword>
<evidence type="ECO:0000313" key="9">
    <source>
        <dbReference type="EMBL" id="TWR31548.1"/>
    </source>
</evidence>
<keyword evidence="5 7" id="KW-1133">Transmembrane helix</keyword>
<evidence type="ECO:0000256" key="3">
    <source>
        <dbReference type="ARBA" id="ARBA00022475"/>
    </source>
</evidence>
<evidence type="ECO:0000256" key="5">
    <source>
        <dbReference type="ARBA" id="ARBA00022989"/>
    </source>
</evidence>
<evidence type="ECO:0000256" key="4">
    <source>
        <dbReference type="ARBA" id="ARBA00022692"/>
    </source>
</evidence>
<accession>A0A563UJT7</accession>
<dbReference type="AlphaFoldDB" id="A0A563UJT7"/>
<feature type="transmembrane region" description="Helical" evidence="7">
    <location>
        <begin position="53"/>
        <end position="72"/>
    </location>
</feature>
<dbReference type="PANTHER" id="PTHR34582:SF6">
    <property type="entry name" value="UPF0702 TRANSMEMBRANE PROTEIN YCAP"/>
    <property type="match status" value="1"/>
</dbReference>
<comment type="caution">
    <text evidence="9">The sequence shown here is derived from an EMBL/GenBank/DDBJ whole genome shotgun (WGS) entry which is preliminary data.</text>
</comment>
<evidence type="ECO:0000256" key="6">
    <source>
        <dbReference type="ARBA" id="ARBA00023136"/>
    </source>
</evidence>
<evidence type="ECO:0000256" key="7">
    <source>
        <dbReference type="SAM" id="Phobius"/>
    </source>
</evidence>
<keyword evidence="6 7" id="KW-0472">Membrane</keyword>
<organism evidence="9 10">
    <name type="scientific">Mucilaginibacter pallidiroseus</name>
    <dbReference type="NCBI Taxonomy" id="2599295"/>
    <lineage>
        <taxon>Bacteria</taxon>
        <taxon>Pseudomonadati</taxon>
        <taxon>Bacteroidota</taxon>
        <taxon>Sphingobacteriia</taxon>
        <taxon>Sphingobacteriales</taxon>
        <taxon>Sphingobacteriaceae</taxon>
        <taxon>Mucilaginibacter</taxon>
    </lineage>
</organism>
<dbReference type="PANTHER" id="PTHR34582">
    <property type="entry name" value="UPF0702 TRANSMEMBRANE PROTEIN YCAP"/>
    <property type="match status" value="1"/>
</dbReference>
<protein>
    <submittedName>
        <fullName evidence="9">DUF421 domain-containing protein</fullName>
    </submittedName>
</protein>
<evidence type="ECO:0000259" key="8">
    <source>
        <dbReference type="Pfam" id="PF04239"/>
    </source>
</evidence>
<evidence type="ECO:0000256" key="1">
    <source>
        <dbReference type="ARBA" id="ARBA00004651"/>
    </source>
</evidence>
<feature type="domain" description="YetF C-terminal" evidence="8">
    <location>
        <begin position="102"/>
        <end position="171"/>
    </location>
</feature>
<feature type="transmembrane region" description="Helical" evidence="7">
    <location>
        <begin position="27"/>
        <end position="46"/>
    </location>
</feature>
<keyword evidence="4 7" id="KW-0812">Transmembrane</keyword>
<name>A0A563UJT7_9SPHI</name>
<dbReference type="Pfam" id="PF04239">
    <property type="entry name" value="DUF421"/>
    <property type="match status" value="1"/>
</dbReference>
<comment type="subcellular location">
    <subcellularLocation>
        <location evidence="1">Cell membrane</location>
        <topology evidence="1">Multi-pass membrane protein</topology>
    </subcellularLocation>
</comment>
<evidence type="ECO:0000313" key="10">
    <source>
        <dbReference type="Proteomes" id="UP000320042"/>
    </source>
</evidence>